<sequence length="441" mass="49556">MLKSLNDIATYLIQPDGNIVPGLFRKSNRPYLSALKIIKGLRIGESVLEAEVGRLCDVVENVRIDRDRLTDDCKRLVGMYKDGEKRVAELEKRVKRGNRRRRIAERGAERLVGVVEEGKIVKRELEKGIEEVREEMERRGEEWECRRKEWESSKVELLKMVKTMSAEKQNDKANIDELTKYAGTLEKRLSGGFGRGSGEGELEGHLEGKINGLEGIVKELEERKEGLKEGVRELEKRKGELVEGVVELEGKKIDMGRIMEDMEETMKGIKGGIEELQGRREELAREIEGLEGRREELIEAVREMEEGGGRGQEEGGDVEGDDNIPPPPPPPPLPPTPEQINVGREEEEEVGSFPTTVAGDVDEDSDSDFNEDSDITPVAPIKIISEDPPSETTSWESEEVVVPGVEEDDGGWRGDVKTWVRQIRKKASKATGKRGFFSKKT</sequence>
<keyword evidence="1" id="KW-0175">Coiled coil</keyword>
<dbReference type="Proteomes" id="UP001165065">
    <property type="component" value="Unassembled WGS sequence"/>
</dbReference>
<dbReference type="OrthoDB" id="10659449at2759"/>
<feature type="coiled-coil region" evidence="1">
    <location>
        <begin position="80"/>
        <end position="153"/>
    </location>
</feature>
<reference evidence="4" key="1">
    <citation type="journal article" date="2023" name="Commun. Biol.">
        <title>Genome analysis of Parmales, the sister group of diatoms, reveals the evolutionary specialization of diatoms from phago-mixotrophs to photoautotrophs.</title>
        <authorList>
            <person name="Ban H."/>
            <person name="Sato S."/>
            <person name="Yoshikawa S."/>
            <person name="Yamada K."/>
            <person name="Nakamura Y."/>
            <person name="Ichinomiya M."/>
            <person name="Sato N."/>
            <person name="Blanc-Mathieu R."/>
            <person name="Endo H."/>
            <person name="Kuwata A."/>
            <person name="Ogata H."/>
        </authorList>
    </citation>
    <scope>NUCLEOTIDE SEQUENCE [LARGE SCALE GENOMIC DNA]</scope>
</reference>
<proteinExistence type="predicted"/>
<comment type="caution">
    <text evidence="3">The sequence shown here is derived from an EMBL/GenBank/DDBJ whole genome shotgun (WGS) entry which is preliminary data.</text>
</comment>
<dbReference type="AlphaFoldDB" id="A0A9W7L4X3"/>
<evidence type="ECO:0000256" key="2">
    <source>
        <dbReference type="SAM" id="MobiDB-lite"/>
    </source>
</evidence>
<feature type="compositionally biased region" description="Basic and acidic residues" evidence="2">
    <location>
        <begin position="292"/>
        <end position="313"/>
    </location>
</feature>
<feature type="compositionally biased region" description="Pro residues" evidence="2">
    <location>
        <begin position="324"/>
        <end position="337"/>
    </location>
</feature>
<feature type="compositionally biased region" description="Acidic residues" evidence="2">
    <location>
        <begin position="360"/>
        <end position="374"/>
    </location>
</feature>
<protein>
    <submittedName>
        <fullName evidence="3">Uncharacterized protein</fullName>
    </submittedName>
</protein>
<evidence type="ECO:0000313" key="4">
    <source>
        <dbReference type="Proteomes" id="UP001165065"/>
    </source>
</evidence>
<dbReference type="Gene3D" id="1.10.287.510">
    <property type="entry name" value="Helix hairpin bin"/>
    <property type="match status" value="1"/>
</dbReference>
<evidence type="ECO:0000256" key="1">
    <source>
        <dbReference type="SAM" id="Coils"/>
    </source>
</evidence>
<organism evidence="3 4">
    <name type="scientific">Triparma columacea</name>
    <dbReference type="NCBI Taxonomy" id="722753"/>
    <lineage>
        <taxon>Eukaryota</taxon>
        <taxon>Sar</taxon>
        <taxon>Stramenopiles</taxon>
        <taxon>Ochrophyta</taxon>
        <taxon>Bolidophyceae</taxon>
        <taxon>Parmales</taxon>
        <taxon>Triparmaceae</taxon>
        <taxon>Triparma</taxon>
    </lineage>
</organism>
<feature type="region of interest" description="Disordered" evidence="2">
    <location>
        <begin position="292"/>
        <end position="410"/>
    </location>
</feature>
<dbReference type="EMBL" id="BRYA01000019">
    <property type="protein sequence ID" value="GMI32469.1"/>
    <property type="molecule type" value="Genomic_DNA"/>
</dbReference>
<feature type="compositionally biased region" description="Low complexity" evidence="2">
    <location>
        <begin position="386"/>
        <end position="404"/>
    </location>
</feature>
<evidence type="ECO:0000313" key="3">
    <source>
        <dbReference type="EMBL" id="GMI32469.1"/>
    </source>
</evidence>
<keyword evidence="4" id="KW-1185">Reference proteome</keyword>
<gene>
    <name evidence="3" type="ORF">TrCOL_g1185</name>
</gene>
<accession>A0A9W7L4X3</accession>
<name>A0A9W7L4X3_9STRA</name>